<evidence type="ECO:0000313" key="12">
    <source>
        <dbReference type="Proteomes" id="UP000433483"/>
    </source>
</evidence>
<evidence type="ECO:0000313" key="2">
    <source>
        <dbReference type="EMBL" id="KAE8993272.1"/>
    </source>
</evidence>
<evidence type="ECO:0000313" key="8">
    <source>
        <dbReference type="EMBL" id="KAE9208192.1"/>
    </source>
</evidence>
<protein>
    <submittedName>
        <fullName evidence="2">Uncharacterized protein</fullName>
    </submittedName>
</protein>
<dbReference type="EMBL" id="QXFY01000787">
    <property type="protein sequence ID" value="KAE9335652.1"/>
    <property type="molecule type" value="Genomic_DNA"/>
</dbReference>
<dbReference type="EMBL" id="QXFZ01001303">
    <property type="protein sequence ID" value="KAE9092931.1"/>
    <property type="molecule type" value="Genomic_DNA"/>
</dbReference>
<dbReference type="EMBL" id="QXFW01001284">
    <property type="protein sequence ID" value="KAE8993272.1"/>
    <property type="molecule type" value="Genomic_DNA"/>
</dbReference>
<accession>A0A6A3JGJ0</accession>
<dbReference type="Proteomes" id="UP000440732">
    <property type="component" value="Unassembled WGS sequence"/>
</dbReference>
<evidence type="ECO:0000313" key="14">
    <source>
        <dbReference type="Proteomes" id="UP000440367"/>
    </source>
</evidence>
<evidence type="ECO:0000313" key="3">
    <source>
        <dbReference type="EMBL" id="KAE9092860.1"/>
    </source>
</evidence>
<dbReference type="Proteomes" id="UP000460718">
    <property type="component" value="Unassembled WGS sequence"/>
</dbReference>
<evidence type="ECO:0000313" key="20">
    <source>
        <dbReference type="Proteomes" id="UP000488956"/>
    </source>
</evidence>
<dbReference type="EMBL" id="QXGC01001279">
    <property type="protein sequence ID" value="KAE9206606.1"/>
    <property type="molecule type" value="Genomic_DNA"/>
</dbReference>
<sequence length="163" mass="17712">MDGAQAFVGDGNYVGDGGELLQRLWEFASWKMIRNCPGRYIIKHKKQAPFLIDGVAVTAIDTGDFVRRALATSEGEVPTIAVHNLVSPRCVDRIKVVVFGAEGSGGGVITYCKQETISSDEAQDGAAVYVHTLNTASGLRRKLRGLQIDHVLKVTDDNSEMDF</sequence>
<evidence type="ECO:0000313" key="19">
    <source>
        <dbReference type="Proteomes" id="UP000486351"/>
    </source>
</evidence>
<evidence type="ECO:0000313" key="11">
    <source>
        <dbReference type="Proteomes" id="UP000429523"/>
    </source>
</evidence>
<evidence type="ECO:0000313" key="15">
    <source>
        <dbReference type="Proteomes" id="UP000440732"/>
    </source>
</evidence>
<gene>
    <name evidence="9" type="ORF">PF001_g17331</name>
    <name evidence="8" type="ORF">PF002_g19474</name>
    <name evidence="7" type="ORF">PF004_g17247</name>
    <name evidence="6" type="ORF">PF005_g18047</name>
    <name evidence="5" type="ORF">PF006_g17142</name>
    <name evidence="4" type="ORF">PF007_g18301</name>
    <name evidence="10" type="ORF">PF008_g13388</name>
    <name evidence="1" type="ORF">PF009_g19269</name>
    <name evidence="3" type="ORF">PF010_g17699</name>
    <name evidence="2" type="ORF">PF011_g17202</name>
</gene>
<comment type="caution">
    <text evidence="2">The sequence shown here is derived from an EMBL/GenBank/DDBJ whole genome shotgun (WGS) entry which is preliminary data.</text>
</comment>
<evidence type="ECO:0000313" key="1">
    <source>
        <dbReference type="EMBL" id="KAE8930649.1"/>
    </source>
</evidence>
<dbReference type="EMBL" id="QXGE01001247">
    <property type="protein sequence ID" value="KAE9295425.1"/>
    <property type="molecule type" value="Genomic_DNA"/>
</dbReference>
<evidence type="ECO:0000313" key="13">
    <source>
        <dbReference type="Proteomes" id="UP000437068"/>
    </source>
</evidence>
<organism evidence="2 17">
    <name type="scientific">Phytophthora fragariae</name>
    <dbReference type="NCBI Taxonomy" id="53985"/>
    <lineage>
        <taxon>Eukaryota</taxon>
        <taxon>Sar</taxon>
        <taxon>Stramenopiles</taxon>
        <taxon>Oomycota</taxon>
        <taxon>Peronosporomycetes</taxon>
        <taxon>Peronosporales</taxon>
        <taxon>Peronosporaceae</taxon>
        <taxon>Phytophthora</taxon>
    </lineage>
</organism>
<evidence type="ECO:0000313" key="9">
    <source>
        <dbReference type="EMBL" id="KAE9295425.1"/>
    </source>
</evidence>
<dbReference type="Proteomes" id="UP000476176">
    <property type="component" value="Unassembled WGS sequence"/>
</dbReference>
<dbReference type="AlphaFoldDB" id="A0A6A3JGJ0"/>
<dbReference type="EMBL" id="QXFX01001299">
    <property type="protein sequence ID" value="KAE9092860.1"/>
    <property type="molecule type" value="Genomic_DNA"/>
</dbReference>
<dbReference type="Proteomes" id="UP000488956">
    <property type="component" value="Unassembled WGS sequence"/>
</dbReference>
<dbReference type="EMBL" id="QXGF01001350">
    <property type="protein sequence ID" value="KAE8930649.1"/>
    <property type="molecule type" value="Genomic_DNA"/>
</dbReference>
<evidence type="ECO:0000313" key="18">
    <source>
        <dbReference type="Proteomes" id="UP000476176"/>
    </source>
</evidence>
<evidence type="ECO:0000313" key="5">
    <source>
        <dbReference type="EMBL" id="KAE9124655.1"/>
    </source>
</evidence>
<evidence type="ECO:0000313" key="17">
    <source>
        <dbReference type="Proteomes" id="UP000460718"/>
    </source>
</evidence>
<keyword evidence="12" id="KW-1185">Reference proteome</keyword>
<evidence type="ECO:0000313" key="4">
    <source>
        <dbReference type="EMBL" id="KAE9092931.1"/>
    </source>
</evidence>
<dbReference type="Proteomes" id="UP000433483">
    <property type="component" value="Unassembled WGS sequence"/>
</dbReference>
<dbReference type="Proteomes" id="UP000441208">
    <property type="component" value="Unassembled WGS sequence"/>
</dbReference>
<dbReference type="EMBL" id="QXGA01001241">
    <property type="protein sequence ID" value="KAE9124655.1"/>
    <property type="molecule type" value="Genomic_DNA"/>
</dbReference>
<dbReference type="Proteomes" id="UP000437068">
    <property type="component" value="Unassembled WGS sequence"/>
</dbReference>
<evidence type="ECO:0000313" key="7">
    <source>
        <dbReference type="EMBL" id="KAE9206606.1"/>
    </source>
</evidence>
<evidence type="ECO:0000313" key="16">
    <source>
        <dbReference type="Proteomes" id="UP000441208"/>
    </source>
</evidence>
<evidence type="ECO:0000313" key="6">
    <source>
        <dbReference type="EMBL" id="KAE9193485.1"/>
    </source>
</evidence>
<dbReference type="Proteomes" id="UP000440367">
    <property type="component" value="Unassembled WGS sequence"/>
</dbReference>
<dbReference type="EMBL" id="QXGD01001350">
    <property type="protein sequence ID" value="KAE9208192.1"/>
    <property type="molecule type" value="Genomic_DNA"/>
</dbReference>
<dbReference type="EMBL" id="QXGB01001286">
    <property type="protein sequence ID" value="KAE9193485.1"/>
    <property type="molecule type" value="Genomic_DNA"/>
</dbReference>
<reference evidence="17 18" key="1">
    <citation type="submission" date="2018-09" db="EMBL/GenBank/DDBJ databases">
        <title>Genomic investigation of the strawberry pathogen Phytophthora fragariae indicates pathogenicity is determined by transcriptional variation in three key races.</title>
        <authorList>
            <person name="Adams T.M."/>
            <person name="Armitage A.D."/>
            <person name="Sobczyk M.K."/>
            <person name="Bates H.J."/>
            <person name="Dunwell J.M."/>
            <person name="Nellist C.F."/>
            <person name="Harrison R.J."/>
        </authorList>
    </citation>
    <scope>NUCLEOTIDE SEQUENCE [LARGE SCALE GENOMIC DNA]</scope>
    <source>
        <strain evidence="9 13">A4</strain>
        <strain evidence="8 14">BC-1</strain>
        <strain evidence="7 18">BC-23</strain>
        <strain evidence="6 12">NOV-27</strain>
        <strain evidence="5 15">NOV-5</strain>
        <strain evidence="4 16">NOV-71</strain>
        <strain evidence="10 19">NOV-77</strain>
        <strain evidence="1 11">NOV-9</strain>
        <strain evidence="3 20">ONT-3</strain>
        <strain evidence="2 17">SCRP245</strain>
    </source>
</reference>
<name>A0A6A3JGJ0_9STRA</name>
<proteinExistence type="predicted"/>
<dbReference type="Proteomes" id="UP000486351">
    <property type="component" value="Unassembled WGS sequence"/>
</dbReference>
<dbReference type="OrthoDB" id="57792at2759"/>
<dbReference type="Proteomes" id="UP000429523">
    <property type="component" value="Unassembled WGS sequence"/>
</dbReference>
<evidence type="ECO:0000313" key="10">
    <source>
        <dbReference type="EMBL" id="KAE9335652.1"/>
    </source>
</evidence>